<sequence length="634" mass="70634">MMVAAYSPMEFWDKDFELASKMNVTSENNLNDMMFAISDPGKYFLSLNCRNANILIFTIESDGEANSYYVMPRSEKNLYFLRCNMKNLKLTIAADSPFTGKLIRRRGIRSFGMRKKQILGSFLPRRKLRKIDLRLPGVSIQEILSFPFYQGAKAADNDLIPALRIRDGSATSLSMRDLKALQGDMLTSLATQFAHKFDNCPDSGLIFLLNGEGLSPKSQLALSIWAKEVMGDPAQECGPAWDLLRSNPAIGAVFGVKDSRNSVTPWSNGRRLEKMLDALGIDDAEIASVGRSPRCMLIRKSSLVALKALNFSAEDLTNGLVNERLLELVLLPMVKRTGALIAEMPAEKSHILQYESVDDVKFIVHRLLASPAGTDVCLFVGLLNKSGTFSPHALRYMQALRSAGLRIFALGVATGDVSGAIDPGVDTCDAFAARENSGYDFALWAAALRKYPDLWDANSLLMANDSVFVAEDRLPRTIDELNRSVFDVTGLTGCEMENFHLQSFFIRLNRTALENPAVRKFWDQVVSWKDKFRIISAYEVAMTAKYESAGLRCGALFDPDRTLGGRRVNTSINLWREILEQGHPFVKIQLLRDNPTNENLTGWRELLAQNGFALDEIVTQLSKEAPHAVSLQVE</sequence>
<evidence type="ECO:0000313" key="2">
    <source>
        <dbReference type="Proteomes" id="UP000222296"/>
    </source>
</evidence>
<dbReference type="EMBL" id="CP042275">
    <property type="protein sequence ID" value="QDY97187.1"/>
    <property type="molecule type" value="Genomic_DNA"/>
</dbReference>
<dbReference type="Proteomes" id="UP000222296">
    <property type="component" value="Chromosome Linear"/>
</dbReference>
<dbReference type="RefSeq" id="WP_003505572.1">
    <property type="nucleotide sequence ID" value="NZ_CP029045.1"/>
</dbReference>
<dbReference type="AlphaFoldDB" id="A0AAP9J8W2"/>
<organism evidence="1 2">
    <name type="scientific">Agrobacterium tumefaciens</name>
    <dbReference type="NCBI Taxonomy" id="358"/>
    <lineage>
        <taxon>Bacteria</taxon>
        <taxon>Pseudomonadati</taxon>
        <taxon>Pseudomonadota</taxon>
        <taxon>Alphaproteobacteria</taxon>
        <taxon>Hyphomicrobiales</taxon>
        <taxon>Rhizobiaceae</taxon>
        <taxon>Rhizobium/Agrobacterium group</taxon>
        <taxon>Agrobacterium</taxon>
        <taxon>Agrobacterium tumefaciens complex</taxon>
    </lineage>
</organism>
<gene>
    <name evidence="1" type="ORF">CG010_024235</name>
</gene>
<dbReference type="InterPro" id="IPR007739">
    <property type="entry name" value="RgpF"/>
</dbReference>
<evidence type="ECO:0000313" key="1">
    <source>
        <dbReference type="EMBL" id="QDY97187.1"/>
    </source>
</evidence>
<dbReference type="Pfam" id="PF05045">
    <property type="entry name" value="RgpF"/>
    <property type="match status" value="1"/>
</dbReference>
<accession>A0AAP9J8W2</accession>
<proteinExistence type="predicted"/>
<name>A0AAP9J8W2_AGRTU</name>
<reference evidence="1 2" key="1">
    <citation type="journal article" date="2017" name="Genome Announc.">
        <title>Draft Genome Sequence of Agrobacterium tumefaciens Biovar 1 Strain 186, Isolated from Walnut.</title>
        <authorList>
            <person name="Poret-Peterson A.T."/>
            <person name="Bhatnagar S."/>
            <person name="McClean A.E."/>
            <person name="Kluepfel D.A."/>
        </authorList>
    </citation>
    <scope>NUCLEOTIDE SEQUENCE [LARGE SCALE GENOMIC DNA]</scope>
    <source>
        <strain evidence="1 2">186</strain>
    </source>
</reference>
<protein>
    <submittedName>
        <fullName evidence="1">Uncharacterized protein</fullName>
    </submittedName>
</protein>